<name>A0A831QK75_9FLAO</name>
<dbReference type="PANTHER" id="PTHR46268:SF6">
    <property type="entry name" value="UNIVERSAL STRESS PROTEIN UP12"/>
    <property type="match status" value="1"/>
</dbReference>
<dbReference type="Gene3D" id="3.40.50.620">
    <property type="entry name" value="HUPs"/>
    <property type="match status" value="2"/>
</dbReference>
<dbReference type="PRINTS" id="PR01438">
    <property type="entry name" value="UNVRSLSTRESS"/>
</dbReference>
<dbReference type="CDD" id="cd00293">
    <property type="entry name" value="USP-like"/>
    <property type="match status" value="2"/>
</dbReference>
<dbReference type="InterPro" id="IPR006015">
    <property type="entry name" value="Universal_stress_UspA"/>
</dbReference>
<protein>
    <submittedName>
        <fullName evidence="3">Universal stress protein</fullName>
    </submittedName>
</protein>
<feature type="domain" description="UspA" evidence="2">
    <location>
        <begin position="1"/>
        <end position="140"/>
    </location>
</feature>
<dbReference type="InterPro" id="IPR014729">
    <property type="entry name" value="Rossmann-like_a/b/a_fold"/>
</dbReference>
<comment type="caution">
    <text evidence="3">The sequence shown here is derived from an EMBL/GenBank/DDBJ whole genome shotgun (WGS) entry which is preliminary data.</text>
</comment>
<reference evidence="3" key="1">
    <citation type="journal article" date="2020" name="mSystems">
        <title>Genome- and Community-Level Interaction Insights into Carbon Utilization and Element Cycling Functions of Hydrothermarchaeota in Hydrothermal Sediment.</title>
        <authorList>
            <person name="Zhou Z."/>
            <person name="Liu Y."/>
            <person name="Xu W."/>
            <person name="Pan J."/>
            <person name="Luo Z.H."/>
            <person name="Li M."/>
        </authorList>
    </citation>
    <scope>NUCLEOTIDE SEQUENCE [LARGE SCALE GENOMIC DNA]</scope>
    <source>
        <strain evidence="3">HyVt-345</strain>
    </source>
</reference>
<feature type="domain" description="UspA" evidence="2">
    <location>
        <begin position="148"/>
        <end position="277"/>
    </location>
</feature>
<dbReference type="InterPro" id="IPR006016">
    <property type="entry name" value="UspA"/>
</dbReference>
<evidence type="ECO:0000259" key="2">
    <source>
        <dbReference type="Pfam" id="PF00582"/>
    </source>
</evidence>
<dbReference type="PANTHER" id="PTHR46268">
    <property type="entry name" value="STRESS RESPONSE PROTEIN NHAX"/>
    <property type="match status" value="1"/>
</dbReference>
<evidence type="ECO:0000313" key="3">
    <source>
        <dbReference type="EMBL" id="HEA19790.1"/>
    </source>
</evidence>
<dbReference type="EMBL" id="DRGL01000014">
    <property type="protein sequence ID" value="HEA19790.1"/>
    <property type="molecule type" value="Genomic_DNA"/>
</dbReference>
<proteinExistence type="inferred from homology"/>
<comment type="similarity">
    <text evidence="1">Belongs to the universal stress protein A family.</text>
</comment>
<dbReference type="Proteomes" id="UP000886191">
    <property type="component" value="Unassembled WGS sequence"/>
</dbReference>
<dbReference type="AlphaFoldDB" id="A0A831QK75"/>
<dbReference type="Pfam" id="PF00582">
    <property type="entry name" value="Usp"/>
    <property type="match status" value="2"/>
</dbReference>
<evidence type="ECO:0000256" key="1">
    <source>
        <dbReference type="ARBA" id="ARBA00008791"/>
    </source>
</evidence>
<dbReference type="SUPFAM" id="SSF52402">
    <property type="entry name" value="Adenine nucleotide alpha hydrolases-like"/>
    <property type="match status" value="2"/>
</dbReference>
<organism evidence="3">
    <name type="scientific">Pricia antarctica</name>
    <dbReference type="NCBI Taxonomy" id="641691"/>
    <lineage>
        <taxon>Bacteria</taxon>
        <taxon>Pseudomonadati</taxon>
        <taxon>Bacteroidota</taxon>
        <taxon>Flavobacteriia</taxon>
        <taxon>Flavobacteriales</taxon>
        <taxon>Flavobacteriaceae</taxon>
        <taxon>Pricia</taxon>
    </lineage>
</organism>
<gene>
    <name evidence="3" type="ORF">ENH87_02595</name>
</gene>
<sequence>MKKILVPVDFSQHSENALQVAATLAKRFEGEIVVLHMLGLSEAVLTKDDSQEFMEAKYYMEMAKKRFGMFLNRPWLKGIETTQTVQNYKIFGEIDKVAKEQDIDLIVMGSHGTGGLSEIFVGSNTEKVVRTSQTPVLVIKKKIQNFDIKKVVYGFDFQIENLTAYYKAVKLFATLKAEVHLVHVNLPGINFMGTYEIQEQIDAFLRISHHGDLPNHVQVYQISDYTVETGLYNYAKKVHADLIAIPTHGRSGLSHFFKGSIGEDLANHANLPVMTFRI</sequence>
<accession>A0A831QK75</accession>